<evidence type="ECO:0000313" key="9">
    <source>
        <dbReference type="EMBL" id="ACZ42414.1"/>
    </source>
</evidence>
<dbReference type="Pfam" id="PF03918">
    <property type="entry name" value="CcmH"/>
    <property type="match status" value="1"/>
</dbReference>
<dbReference type="eggNOG" id="COG3088">
    <property type="taxonomic scope" value="Bacteria"/>
</dbReference>
<keyword evidence="7" id="KW-0812">Transmembrane</keyword>
<keyword evidence="5" id="KW-0201">Cytochrome c-type biogenesis</keyword>
<evidence type="ECO:0000256" key="7">
    <source>
        <dbReference type="RuleBase" id="RU364112"/>
    </source>
</evidence>
<evidence type="ECO:0000256" key="6">
    <source>
        <dbReference type="ARBA" id="ARBA00023004"/>
    </source>
</evidence>
<dbReference type="HOGENOM" id="CLU_107187_3_0_0"/>
<keyword evidence="3 7" id="KW-0479">Metal-binding</keyword>
<accession>D1CC99</accession>
<keyword evidence="7" id="KW-1133">Transmembrane helix</keyword>
<organism evidence="9 10">
    <name type="scientific">Thermobaculum terrenum (strain ATCC BAA-798 / CCMEE 7001 / YNP1)</name>
    <dbReference type="NCBI Taxonomy" id="525904"/>
    <lineage>
        <taxon>Bacteria</taxon>
        <taxon>Bacillati</taxon>
        <taxon>Chloroflexota</taxon>
        <taxon>Chloroflexia</taxon>
        <taxon>Candidatus Thermobaculales</taxon>
        <taxon>Candidatus Thermobaculaceae</taxon>
        <taxon>Thermobaculum</taxon>
    </lineage>
</organism>
<dbReference type="InterPro" id="IPR038297">
    <property type="entry name" value="CcmH/CycL/NrfF/Ccl2_sf"/>
</dbReference>
<dbReference type="EMBL" id="CP001825">
    <property type="protein sequence ID" value="ACZ42414.1"/>
    <property type="molecule type" value="Genomic_DNA"/>
</dbReference>
<reference evidence="10" key="1">
    <citation type="journal article" date="2010" name="Stand. Genomic Sci.">
        <title>Complete genome sequence of 'Thermobaculum terrenum' type strain (YNP1).</title>
        <authorList>
            <person name="Kiss H."/>
            <person name="Cleland D."/>
            <person name="Lapidus A."/>
            <person name="Lucas S."/>
            <person name="Glavina Del Rio T."/>
            <person name="Nolan M."/>
            <person name="Tice H."/>
            <person name="Han C."/>
            <person name="Goodwin L."/>
            <person name="Pitluck S."/>
            <person name="Liolios K."/>
            <person name="Ivanova N."/>
            <person name="Mavromatis K."/>
            <person name="Ovchinnikova G."/>
            <person name="Pati A."/>
            <person name="Chen A."/>
            <person name="Palaniappan K."/>
            <person name="Land M."/>
            <person name="Hauser L."/>
            <person name="Chang Y."/>
            <person name="Jeffries C."/>
            <person name="Lu M."/>
            <person name="Brettin T."/>
            <person name="Detter J."/>
            <person name="Goker M."/>
            <person name="Tindall B."/>
            <person name="Beck B."/>
            <person name="McDermott T."/>
            <person name="Woyke T."/>
            <person name="Bristow J."/>
            <person name="Eisen J."/>
            <person name="Markowitz V."/>
            <person name="Hugenholtz P."/>
            <person name="Kyrpides N."/>
            <person name="Klenk H."/>
            <person name="Cheng J."/>
        </authorList>
    </citation>
    <scope>NUCLEOTIDE SEQUENCE [LARGE SCALE GENOMIC DNA]</scope>
    <source>
        <strain evidence="10">ATCC BAA-798 / YNP1</strain>
    </source>
</reference>
<dbReference type="GO" id="GO:0005886">
    <property type="term" value="C:plasma membrane"/>
    <property type="evidence" value="ECO:0007669"/>
    <property type="project" value="TreeGrafter"/>
</dbReference>
<dbReference type="InterPro" id="IPR051263">
    <property type="entry name" value="C-type_cytochrome_biogenesis"/>
</dbReference>
<comment type="function">
    <text evidence="7">Possible subunit of a heme lyase.</text>
</comment>
<keyword evidence="6 7" id="KW-0408">Iron</keyword>
<evidence type="ECO:0000256" key="4">
    <source>
        <dbReference type="ARBA" id="ARBA00022729"/>
    </source>
</evidence>
<dbReference type="InterPro" id="IPR005616">
    <property type="entry name" value="CcmH/CycL/Ccl2/NrfF_N"/>
</dbReference>
<dbReference type="GO" id="GO:0046872">
    <property type="term" value="F:metal ion binding"/>
    <property type="evidence" value="ECO:0007669"/>
    <property type="project" value="UniProtKB-KW"/>
</dbReference>
<evidence type="ECO:0000259" key="8">
    <source>
        <dbReference type="Pfam" id="PF03918"/>
    </source>
</evidence>
<dbReference type="STRING" id="525904.Tter_1508"/>
<keyword evidence="2 7" id="KW-0349">Heme</keyword>
<dbReference type="OrthoDB" id="9804975at2"/>
<dbReference type="PANTHER" id="PTHR47870">
    <property type="entry name" value="CYTOCHROME C-TYPE BIOGENESIS PROTEIN CCMH"/>
    <property type="match status" value="1"/>
</dbReference>
<dbReference type="AlphaFoldDB" id="D1CC99"/>
<dbReference type="CDD" id="cd16378">
    <property type="entry name" value="CcmH_N"/>
    <property type="match status" value="1"/>
</dbReference>
<dbReference type="PANTHER" id="PTHR47870:SF1">
    <property type="entry name" value="CYTOCHROME C-TYPE BIOGENESIS PROTEIN CCMH"/>
    <property type="match status" value="1"/>
</dbReference>
<evidence type="ECO:0000256" key="3">
    <source>
        <dbReference type="ARBA" id="ARBA00022723"/>
    </source>
</evidence>
<evidence type="ECO:0000313" key="10">
    <source>
        <dbReference type="Proteomes" id="UP000000323"/>
    </source>
</evidence>
<proteinExistence type="inferred from homology"/>
<feature type="transmembrane region" description="Helical" evidence="7">
    <location>
        <begin position="112"/>
        <end position="133"/>
    </location>
</feature>
<keyword evidence="10" id="KW-1185">Reference proteome</keyword>
<evidence type="ECO:0000256" key="2">
    <source>
        <dbReference type="ARBA" id="ARBA00022617"/>
    </source>
</evidence>
<protein>
    <recommendedName>
        <fullName evidence="7">Cytochrome c-type biogenesis protein</fullName>
    </recommendedName>
</protein>
<feature type="domain" description="CcmH/CycL/Ccl2/NrfF N-terminal" evidence="8">
    <location>
        <begin position="18"/>
        <end position="143"/>
    </location>
</feature>
<dbReference type="KEGG" id="ttr:Tter_1508"/>
<dbReference type="Gene3D" id="1.10.8.640">
    <property type="entry name" value="Cytochrome C biogenesis protein"/>
    <property type="match status" value="1"/>
</dbReference>
<evidence type="ECO:0000256" key="1">
    <source>
        <dbReference type="ARBA" id="ARBA00010342"/>
    </source>
</evidence>
<evidence type="ECO:0000256" key="5">
    <source>
        <dbReference type="ARBA" id="ARBA00022748"/>
    </source>
</evidence>
<keyword evidence="7" id="KW-0472">Membrane</keyword>
<dbReference type="GO" id="GO:0017004">
    <property type="term" value="P:cytochrome complex assembly"/>
    <property type="evidence" value="ECO:0007669"/>
    <property type="project" value="UniProtKB-KW"/>
</dbReference>
<keyword evidence="4 7" id="KW-0732">Signal</keyword>
<gene>
    <name evidence="9" type="ordered locus">Tter_1508</name>
</gene>
<sequence>MSRLRLANLLMVNIITLVLLLAPTFVIATKVYAESQPANIDDQVRQIAKDLKCLVCENESVADSPSPLAADMRETIKEKLLAGETPEQIKAYFVQQYGEQILLTPPKEGFGLLVWSWPILAIIICGIALFFAMNKWVRRKSVSIIESSNHVSDTEIEDAEILQEIKDRRVSELW</sequence>
<dbReference type="Proteomes" id="UP000000323">
    <property type="component" value="Chromosome 1"/>
</dbReference>
<dbReference type="RefSeq" id="WP_012875448.1">
    <property type="nucleotide sequence ID" value="NC_013525.1"/>
</dbReference>
<comment type="similarity">
    <text evidence="1 7">Belongs to the CcmH/CycL/Ccl2/NrfF family.</text>
</comment>
<name>D1CC99_THET1</name>